<comment type="caution">
    <text evidence="2">The sequence shown here is derived from an EMBL/GenBank/DDBJ whole genome shotgun (WGS) entry which is preliminary data.</text>
</comment>
<dbReference type="EMBL" id="CABDUW010001389">
    <property type="protein sequence ID" value="VTJ81131.1"/>
    <property type="molecule type" value="Genomic_DNA"/>
</dbReference>
<evidence type="ECO:0000313" key="2">
    <source>
        <dbReference type="EMBL" id="VTJ81131.1"/>
    </source>
</evidence>
<gene>
    <name evidence="2" type="ORF">MONAX_5E003172</name>
</gene>
<proteinExistence type="predicted"/>
<keyword evidence="3" id="KW-1185">Reference proteome</keyword>
<dbReference type="AlphaFoldDB" id="A0A5E4CJH9"/>
<accession>A0A5E4CJH9</accession>
<feature type="region of interest" description="Disordered" evidence="1">
    <location>
        <begin position="42"/>
        <end position="79"/>
    </location>
</feature>
<dbReference type="Proteomes" id="UP000335636">
    <property type="component" value="Unassembled WGS sequence"/>
</dbReference>
<reference evidence="2" key="1">
    <citation type="submission" date="2019-04" db="EMBL/GenBank/DDBJ databases">
        <authorList>
            <person name="Alioto T."/>
            <person name="Alioto T."/>
        </authorList>
    </citation>
    <scope>NUCLEOTIDE SEQUENCE [LARGE SCALE GENOMIC DNA]</scope>
</reference>
<protein>
    <submittedName>
        <fullName evidence="2">Uncharacterized protein</fullName>
    </submittedName>
</protein>
<feature type="non-terminal residue" evidence="2">
    <location>
        <position position="1"/>
    </location>
</feature>
<feature type="non-terminal residue" evidence="2">
    <location>
        <position position="79"/>
    </location>
</feature>
<organism evidence="2 3">
    <name type="scientific">Marmota monax</name>
    <name type="common">Woodchuck</name>
    <dbReference type="NCBI Taxonomy" id="9995"/>
    <lineage>
        <taxon>Eukaryota</taxon>
        <taxon>Metazoa</taxon>
        <taxon>Chordata</taxon>
        <taxon>Craniata</taxon>
        <taxon>Vertebrata</taxon>
        <taxon>Euteleostomi</taxon>
        <taxon>Mammalia</taxon>
        <taxon>Eutheria</taxon>
        <taxon>Euarchontoglires</taxon>
        <taxon>Glires</taxon>
        <taxon>Rodentia</taxon>
        <taxon>Sciuromorpha</taxon>
        <taxon>Sciuridae</taxon>
        <taxon>Xerinae</taxon>
        <taxon>Marmotini</taxon>
        <taxon>Marmota</taxon>
    </lineage>
</organism>
<evidence type="ECO:0000313" key="3">
    <source>
        <dbReference type="Proteomes" id="UP000335636"/>
    </source>
</evidence>
<evidence type="ECO:0000256" key="1">
    <source>
        <dbReference type="SAM" id="MobiDB-lite"/>
    </source>
</evidence>
<name>A0A5E4CJH9_MARMO</name>
<sequence>ALKIESNGFMTNPKVHCLPATSVLSWGGGVLGVHAVGITTGSLTVNPEPKRNGTKDPDTRNQDEIGSVSVLGSTMMARR</sequence>
<feature type="compositionally biased region" description="Basic and acidic residues" evidence="1">
    <location>
        <begin position="48"/>
        <end position="63"/>
    </location>
</feature>